<proteinExistence type="predicted"/>
<gene>
    <name evidence="1" type="ORF">NCTC12998_06611</name>
</gene>
<evidence type="ECO:0000313" key="1">
    <source>
        <dbReference type="EMBL" id="VFS88890.1"/>
    </source>
</evidence>
<protein>
    <submittedName>
        <fullName evidence="1">Uncharacterized protein</fullName>
    </submittedName>
</protein>
<accession>A0A485CVT4</accession>
<dbReference type="AlphaFoldDB" id="A0A485CVT4"/>
<evidence type="ECO:0000313" key="2">
    <source>
        <dbReference type="Proteomes" id="UP000345637"/>
    </source>
</evidence>
<name>A0A485CVT4_RAOPL</name>
<sequence>MAGGLFGLFLHGKGTRDGDNFIPPPITAFGGGGTQNGTWFVGGGHRHTWNNDRIRYLVLLGYANIKLDIYSDGLSSFNKNTAIHSQTRGYGGLQKLLFSRRRHADICRRLSGVCENRGFRDNPVVNRVWQQVLGQESASSALGVCGGI</sequence>
<dbReference type="Proteomes" id="UP000345637">
    <property type="component" value="Unassembled WGS sequence"/>
</dbReference>
<reference evidence="1 2" key="1">
    <citation type="submission" date="2019-03" db="EMBL/GenBank/DDBJ databases">
        <authorList>
            <consortium name="Pathogen Informatics"/>
        </authorList>
    </citation>
    <scope>NUCLEOTIDE SEQUENCE [LARGE SCALE GENOMIC DNA]</scope>
    <source>
        <strain evidence="1 2">NCTC12998</strain>
    </source>
</reference>
<dbReference type="EMBL" id="CAADJE010000036">
    <property type="protein sequence ID" value="VFS88890.1"/>
    <property type="molecule type" value="Genomic_DNA"/>
</dbReference>
<organism evidence="1 2">
    <name type="scientific">Raoultella planticola</name>
    <name type="common">Klebsiella planticola</name>
    <dbReference type="NCBI Taxonomy" id="575"/>
    <lineage>
        <taxon>Bacteria</taxon>
        <taxon>Pseudomonadati</taxon>
        <taxon>Pseudomonadota</taxon>
        <taxon>Gammaproteobacteria</taxon>
        <taxon>Enterobacterales</taxon>
        <taxon>Enterobacteriaceae</taxon>
        <taxon>Klebsiella/Raoultella group</taxon>
        <taxon>Raoultella</taxon>
    </lineage>
</organism>